<dbReference type="Pfam" id="PF02909">
    <property type="entry name" value="TetR_C_1"/>
    <property type="match status" value="1"/>
</dbReference>
<name>A0ABV7KZP1_9PROT</name>
<keyword evidence="1" id="KW-0805">Transcription regulation</keyword>
<feature type="DNA-binding region" description="H-T-H motif" evidence="4">
    <location>
        <begin position="29"/>
        <end position="48"/>
    </location>
</feature>
<dbReference type="InterPro" id="IPR036271">
    <property type="entry name" value="Tet_transcr_reg_TetR-rel_C_sf"/>
</dbReference>
<evidence type="ECO:0000256" key="4">
    <source>
        <dbReference type="PROSITE-ProRule" id="PRU00335"/>
    </source>
</evidence>
<reference evidence="7" key="1">
    <citation type="journal article" date="2019" name="Int. J. Syst. Evol. Microbiol.">
        <title>The Global Catalogue of Microorganisms (GCM) 10K type strain sequencing project: providing services to taxonomists for standard genome sequencing and annotation.</title>
        <authorList>
            <consortium name="The Broad Institute Genomics Platform"/>
            <consortium name="The Broad Institute Genome Sequencing Center for Infectious Disease"/>
            <person name="Wu L."/>
            <person name="Ma J."/>
        </authorList>
    </citation>
    <scope>NUCLEOTIDE SEQUENCE [LARGE SCALE GENOMIC DNA]</scope>
    <source>
        <strain evidence="7">KCTC 42964</strain>
    </source>
</reference>
<dbReference type="SUPFAM" id="SSF46689">
    <property type="entry name" value="Homeodomain-like"/>
    <property type="match status" value="1"/>
</dbReference>
<evidence type="ECO:0000256" key="3">
    <source>
        <dbReference type="ARBA" id="ARBA00023163"/>
    </source>
</evidence>
<dbReference type="EMBL" id="JBHRTR010000023">
    <property type="protein sequence ID" value="MFC3227586.1"/>
    <property type="molecule type" value="Genomic_DNA"/>
</dbReference>
<keyword evidence="7" id="KW-1185">Reference proteome</keyword>
<comment type="caution">
    <text evidence="6">The sequence shown here is derived from an EMBL/GenBank/DDBJ whole genome shotgun (WGS) entry which is preliminary data.</text>
</comment>
<dbReference type="Proteomes" id="UP001595528">
    <property type="component" value="Unassembled WGS sequence"/>
</dbReference>
<sequence>MPGRRKLQRRQIQQAALDLVDRDGLHALSMRSLARELGTGTMTLYGYVADRAALDALVVAAVLDEAGPMPADDAMPGGEAAEDAEWRARAAVLALAAWRAICAHPNAIPLILTVRLSSGPALAHGEALLAALAGSGLRGEGLLAAFRAVNGFIVGQAQVQTADLRIAVEKGAPDAAIASAMSLDLAQFPHLREIAAAAAQTTPEAQFRAGLRLVLDGVAAAASVS</sequence>
<proteinExistence type="predicted"/>
<accession>A0ABV7KZP1</accession>
<keyword evidence="3" id="KW-0804">Transcription</keyword>
<evidence type="ECO:0000259" key="5">
    <source>
        <dbReference type="PROSITE" id="PS50977"/>
    </source>
</evidence>
<dbReference type="InterPro" id="IPR050109">
    <property type="entry name" value="HTH-type_TetR-like_transc_reg"/>
</dbReference>
<dbReference type="PANTHER" id="PTHR30055">
    <property type="entry name" value="HTH-TYPE TRANSCRIPTIONAL REGULATOR RUTR"/>
    <property type="match status" value="1"/>
</dbReference>
<dbReference type="InterPro" id="IPR009057">
    <property type="entry name" value="Homeodomain-like_sf"/>
</dbReference>
<evidence type="ECO:0000256" key="1">
    <source>
        <dbReference type="ARBA" id="ARBA00023015"/>
    </source>
</evidence>
<dbReference type="InterPro" id="IPR004111">
    <property type="entry name" value="Repressor_TetR_C"/>
</dbReference>
<gene>
    <name evidence="6" type="ORF">ACFOGJ_10110</name>
</gene>
<dbReference type="PROSITE" id="PS50977">
    <property type="entry name" value="HTH_TETR_2"/>
    <property type="match status" value="1"/>
</dbReference>
<feature type="domain" description="HTH tetR-type" evidence="5">
    <location>
        <begin position="6"/>
        <end position="66"/>
    </location>
</feature>
<dbReference type="Gene3D" id="1.10.10.60">
    <property type="entry name" value="Homeodomain-like"/>
    <property type="match status" value="1"/>
</dbReference>
<dbReference type="Gene3D" id="1.10.357.10">
    <property type="entry name" value="Tetracycline Repressor, domain 2"/>
    <property type="match status" value="1"/>
</dbReference>
<evidence type="ECO:0000313" key="7">
    <source>
        <dbReference type="Proteomes" id="UP001595528"/>
    </source>
</evidence>
<dbReference type="SUPFAM" id="SSF48498">
    <property type="entry name" value="Tetracyclin repressor-like, C-terminal domain"/>
    <property type="match status" value="1"/>
</dbReference>
<protein>
    <submittedName>
        <fullName evidence="6">TetR/AcrR family transcriptional regulator C-terminal domain-containing protein</fullName>
    </submittedName>
</protein>
<evidence type="ECO:0000256" key="2">
    <source>
        <dbReference type="ARBA" id="ARBA00023125"/>
    </source>
</evidence>
<dbReference type="PANTHER" id="PTHR30055:SF151">
    <property type="entry name" value="TRANSCRIPTIONAL REGULATORY PROTEIN"/>
    <property type="match status" value="1"/>
</dbReference>
<keyword evidence="2 4" id="KW-0238">DNA-binding</keyword>
<organism evidence="6 7">
    <name type="scientific">Marinibaculum pumilum</name>
    <dbReference type="NCBI Taxonomy" id="1766165"/>
    <lineage>
        <taxon>Bacteria</taxon>
        <taxon>Pseudomonadati</taxon>
        <taxon>Pseudomonadota</taxon>
        <taxon>Alphaproteobacteria</taxon>
        <taxon>Rhodospirillales</taxon>
        <taxon>Rhodospirillaceae</taxon>
        <taxon>Marinibaculum</taxon>
    </lineage>
</organism>
<dbReference type="RefSeq" id="WP_379899864.1">
    <property type="nucleotide sequence ID" value="NZ_JBHRTR010000023.1"/>
</dbReference>
<evidence type="ECO:0000313" key="6">
    <source>
        <dbReference type="EMBL" id="MFC3227586.1"/>
    </source>
</evidence>
<dbReference type="InterPro" id="IPR001647">
    <property type="entry name" value="HTH_TetR"/>
</dbReference>